<dbReference type="InterPro" id="IPR018891">
    <property type="entry name" value="AIPR_C"/>
</dbReference>
<organism evidence="2 3">
    <name type="scientific">Nitrosotalea sinensis</name>
    <dbReference type="NCBI Taxonomy" id="1499975"/>
    <lineage>
        <taxon>Archaea</taxon>
        <taxon>Nitrososphaerota</taxon>
        <taxon>Nitrososphaeria</taxon>
        <taxon>Nitrosotaleales</taxon>
        <taxon>Nitrosotaleaceae</taxon>
        <taxon>Nitrosotalea</taxon>
    </lineage>
</organism>
<name>A0A2H1EG26_9ARCH</name>
<evidence type="ECO:0000313" key="3">
    <source>
        <dbReference type="Proteomes" id="UP000232412"/>
    </source>
</evidence>
<sequence>MNLAERSSGLLEYIPGAKPVSYNYNSTQPLDGFAQNVKDSIKEYAESAQNEVEKGHNFLQWVLTRVFEATEDDATDAIIDGANDLGIDAYLPVDFSENKIYLFQSKYGTSHSIEAIAKFKEDVRRLQEKDIAKMRPELAQLVTKIQEKNLKIECIYVTDQNVEEEFFDSIEIYDIDVIVQKLWDRIKKPAAGKRASIKLETKLRYQDTLLGILKLRELTNFVTKNKEYVFESNIRQWMQFKTTVNKGLRETLQEVPHKFFYYNNGITIVVSDFEEQEDNSIVLHSPQIVNGAQTSNSVLDHARRTHNLEGSITVTIIKAADELDQNNITKYRNSQNAVRGKDLVSLMDFHKSIKSQMENIHYFYEIQAGSFDTKEKSHQSEFVGDPIYNKYLPDNHKKIVVAKDAIQAFIAGIEQRPTEAYSSPAQFLPRGSKYDEVFDEKLRDDFRLLLYPYLIKEYAKKGINYGKKGGHKTKRYATLFFVAVYFKILHEKILHTKDDFKEDIAKLEPIFKSVKLNQRILKLTDTIVTKFLEDTVVDDEMTAANTYHNFFSHHVWQDSMVRVIEKKIKQEEEEITSIQKLVHDLF</sequence>
<dbReference type="AlphaFoldDB" id="A0A2H1EG26"/>
<protein>
    <submittedName>
        <fullName evidence="2">Transposase</fullName>
    </submittedName>
</protein>
<keyword evidence="3" id="KW-1185">Reference proteome</keyword>
<dbReference type="EMBL" id="FRFC01000003">
    <property type="protein sequence ID" value="SHO44965.1"/>
    <property type="molecule type" value="Genomic_DNA"/>
</dbReference>
<reference evidence="3" key="1">
    <citation type="submission" date="2016-12" db="EMBL/GenBank/DDBJ databases">
        <authorList>
            <person name="Herbold C."/>
        </authorList>
    </citation>
    <scope>NUCLEOTIDE SEQUENCE [LARGE SCALE GENOMIC DNA]</scope>
</reference>
<dbReference type="Pfam" id="PF10592">
    <property type="entry name" value="AIPR"/>
    <property type="match status" value="1"/>
</dbReference>
<accession>A0A2H1EG26</accession>
<proteinExistence type="predicted"/>
<evidence type="ECO:0000259" key="1">
    <source>
        <dbReference type="Pfam" id="PF10592"/>
    </source>
</evidence>
<evidence type="ECO:0000313" key="2">
    <source>
        <dbReference type="EMBL" id="SHO44965.1"/>
    </source>
</evidence>
<dbReference type="Proteomes" id="UP000232412">
    <property type="component" value="Unassembled WGS sequence"/>
</dbReference>
<feature type="domain" description="Abortive phage infection protein C-terminal" evidence="1">
    <location>
        <begin position="230"/>
        <end position="523"/>
    </location>
</feature>
<gene>
    <name evidence="2" type="ORF">NSIN_20493</name>
</gene>